<dbReference type="InterPro" id="IPR005135">
    <property type="entry name" value="Endo/exonuclease/phosphatase"/>
</dbReference>
<dbReference type="SMART" id="SM00476">
    <property type="entry name" value="DNaseIc"/>
    <property type="match status" value="1"/>
</dbReference>
<dbReference type="GO" id="GO:0004527">
    <property type="term" value="F:exonuclease activity"/>
    <property type="evidence" value="ECO:0007669"/>
    <property type="project" value="UniProtKB-KW"/>
</dbReference>
<reference evidence="5 6" key="1">
    <citation type="submission" date="2019-02" db="EMBL/GenBank/DDBJ databases">
        <title>Deep-cultivation of Planctomycetes and their phenomic and genomic characterization uncovers novel biology.</title>
        <authorList>
            <person name="Wiegand S."/>
            <person name="Jogler M."/>
            <person name="Boedeker C."/>
            <person name="Pinto D."/>
            <person name="Vollmers J."/>
            <person name="Rivas-Marin E."/>
            <person name="Kohn T."/>
            <person name="Peeters S.H."/>
            <person name="Heuer A."/>
            <person name="Rast P."/>
            <person name="Oberbeckmann S."/>
            <person name="Bunk B."/>
            <person name="Jeske O."/>
            <person name="Meyerdierks A."/>
            <person name="Storesund J.E."/>
            <person name="Kallscheuer N."/>
            <person name="Luecker S."/>
            <person name="Lage O.M."/>
            <person name="Pohl T."/>
            <person name="Merkel B.J."/>
            <person name="Hornburger P."/>
            <person name="Mueller R.-W."/>
            <person name="Bruemmer F."/>
            <person name="Labrenz M."/>
            <person name="Spormann A.M."/>
            <person name="Op Den Camp H."/>
            <person name="Overmann J."/>
            <person name="Amann R."/>
            <person name="Jetten M.S.M."/>
            <person name="Mascher T."/>
            <person name="Medema M.H."/>
            <person name="Devos D.P."/>
            <person name="Kaster A.-K."/>
            <person name="Ovreas L."/>
            <person name="Rohde M."/>
            <person name="Galperin M.Y."/>
            <person name="Jogler C."/>
        </authorList>
    </citation>
    <scope>NUCLEOTIDE SEQUENCE [LARGE SCALE GENOMIC DNA]</scope>
    <source>
        <strain evidence="5 6">Pla108</strain>
    </source>
</reference>
<dbReference type="Proteomes" id="UP000317421">
    <property type="component" value="Unassembled WGS sequence"/>
</dbReference>
<dbReference type="PANTHER" id="PTHR11371">
    <property type="entry name" value="DEOXYRIBONUCLEASE"/>
    <property type="match status" value="1"/>
</dbReference>
<dbReference type="PRINTS" id="PR00130">
    <property type="entry name" value="DNASEI"/>
</dbReference>
<evidence type="ECO:0000256" key="3">
    <source>
        <dbReference type="ARBA" id="ARBA00022801"/>
    </source>
</evidence>
<evidence type="ECO:0000256" key="2">
    <source>
        <dbReference type="ARBA" id="ARBA00022722"/>
    </source>
</evidence>
<gene>
    <name evidence="5" type="ORF">Pla108_25320</name>
</gene>
<name>A0A5C6ABR2_9BACT</name>
<dbReference type="InterPro" id="IPR036691">
    <property type="entry name" value="Endo/exonu/phosph_ase_sf"/>
</dbReference>
<dbReference type="GO" id="GO:0004536">
    <property type="term" value="F:DNA nuclease activity"/>
    <property type="evidence" value="ECO:0007669"/>
    <property type="project" value="InterPro"/>
</dbReference>
<dbReference type="RefSeq" id="WP_197526512.1">
    <property type="nucleotide sequence ID" value="NZ_SJPR01000003.1"/>
</dbReference>
<keyword evidence="3" id="KW-0378">Hydrolase</keyword>
<dbReference type="PANTHER" id="PTHR11371:SF31">
    <property type="entry name" value="EXTRACELLULAR NUCLEASE"/>
    <property type="match status" value="1"/>
</dbReference>
<dbReference type="Pfam" id="PF03372">
    <property type="entry name" value="Exo_endo_phos"/>
    <property type="match status" value="1"/>
</dbReference>
<dbReference type="GO" id="GO:0006308">
    <property type="term" value="P:DNA catabolic process"/>
    <property type="evidence" value="ECO:0007669"/>
    <property type="project" value="InterPro"/>
</dbReference>
<keyword evidence="5" id="KW-0269">Exonuclease</keyword>
<comment type="similarity">
    <text evidence="1">Belongs to the DNase I family.</text>
</comment>
<dbReference type="AlphaFoldDB" id="A0A5C6ABR2"/>
<dbReference type="Gene3D" id="3.60.10.10">
    <property type="entry name" value="Endonuclease/exonuclease/phosphatase"/>
    <property type="match status" value="1"/>
</dbReference>
<sequence length="373" mass="40900">MQRIVSLALLAVLVGGGWTALKGISPQSVQQAVQKVGAAVGPVLAQQGQVQATPTNNPGGQTFGGYVSQQTSGSPLFAPAPTVSAPPSIRIASFNIQVFGDKKASKPYVMRALAQVVRSFDVIAIQEIRTQDDNFIPKFLRDYVNVNAATGVYDARVSDRLGRTNSTEQYAYLFNTATVEVHPNFCAVVPDPQDRLHREPYAALFRTRVVAPYTPFTFTLINIHTDPDEVPQELDALYYVYQQVQRSPIDGAVEDDVILLGDLNTEVPAASRYTPNEYQRRIAPSDFGLLARIPGIAPLIRNQATNARGTRLYDNLLIPSLQTVEYLDSGVMDLRSELGYQLTLEQVLEISDHLPVWGKFSAIEGGSYRSASR</sequence>
<dbReference type="GO" id="GO:0004519">
    <property type="term" value="F:endonuclease activity"/>
    <property type="evidence" value="ECO:0007669"/>
    <property type="project" value="UniProtKB-KW"/>
</dbReference>
<dbReference type="InterPro" id="IPR016202">
    <property type="entry name" value="DNase_I"/>
</dbReference>
<accession>A0A5C6ABR2</accession>
<comment type="caution">
    <text evidence="5">The sequence shown here is derived from an EMBL/GenBank/DDBJ whole genome shotgun (WGS) entry which is preliminary data.</text>
</comment>
<organism evidence="5 6">
    <name type="scientific">Botrimarina colliarenosi</name>
    <dbReference type="NCBI Taxonomy" id="2528001"/>
    <lineage>
        <taxon>Bacteria</taxon>
        <taxon>Pseudomonadati</taxon>
        <taxon>Planctomycetota</taxon>
        <taxon>Planctomycetia</taxon>
        <taxon>Pirellulales</taxon>
        <taxon>Lacipirellulaceae</taxon>
        <taxon>Botrimarina</taxon>
    </lineage>
</organism>
<proteinExistence type="inferred from homology"/>
<evidence type="ECO:0000259" key="4">
    <source>
        <dbReference type="Pfam" id="PF03372"/>
    </source>
</evidence>
<evidence type="ECO:0000313" key="6">
    <source>
        <dbReference type="Proteomes" id="UP000317421"/>
    </source>
</evidence>
<keyword evidence="6" id="KW-1185">Reference proteome</keyword>
<evidence type="ECO:0000313" key="5">
    <source>
        <dbReference type="EMBL" id="TWT96758.1"/>
    </source>
</evidence>
<protein>
    <submittedName>
        <fullName evidence="5">Endonuclease/Exonuclease/phosphatase family protein</fullName>
    </submittedName>
</protein>
<dbReference type="EMBL" id="SJPR01000003">
    <property type="protein sequence ID" value="TWT96758.1"/>
    <property type="molecule type" value="Genomic_DNA"/>
</dbReference>
<dbReference type="SUPFAM" id="SSF56219">
    <property type="entry name" value="DNase I-like"/>
    <property type="match status" value="1"/>
</dbReference>
<feature type="domain" description="Endonuclease/exonuclease/phosphatase" evidence="4">
    <location>
        <begin position="92"/>
        <end position="302"/>
    </location>
</feature>
<evidence type="ECO:0000256" key="1">
    <source>
        <dbReference type="ARBA" id="ARBA00007359"/>
    </source>
</evidence>
<keyword evidence="5" id="KW-0255">Endonuclease</keyword>
<keyword evidence="2" id="KW-0540">Nuclease</keyword>